<dbReference type="EMBL" id="ML180853">
    <property type="protein sequence ID" value="THU76544.1"/>
    <property type="molecule type" value="Genomic_DNA"/>
</dbReference>
<feature type="non-terminal residue" evidence="1">
    <location>
        <position position="120"/>
    </location>
</feature>
<dbReference type="Proteomes" id="UP000297245">
    <property type="component" value="Unassembled WGS sequence"/>
</dbReference>
<dbReference type="Gene3D" id="3.70.10.10">
    <property type="match status" value="1"/>
</dbReference>
<organism evidence="1 2">
    <name type="scientific">Dendrothele bispora (strain CBS 962.96)</name>
    <dbReference type="NCBI Taxonomy" id="1314807"/>
    <lineage>
        <taxon>Eukaryota</taxon>
        <taxon>Fungi</taxon>
        <taxon>Dikarya</taxon>
        <taxon>Basidiomycota</taxon>
        <taxon>Agaricomycotina</taxon>
        <taxon>Agaricomycetes</taxon>
        <taxon>Agaricomycetidae</taxon>
        <taxon>Agaricales</taxon>
        <taxon>Agaricales incertae sedis</taxon>
        <taxon>Dendrothele</taxon>
    </lineage>
</organism>
<name>A0A4S8KLT3_DENBC</name>
<dbReference type="OrthoDB" id="337750at2759"/>
<keyword evidence="2" id="KW-1185">Reference proteome</keyword>
<dbReference type="GO" id="GO:0000077">
    <property type="term" value="P:DNA damage checkpoint signaling"/>
    <property type="evidence" value="ECO:0007669"/>
    <property type="project" value="InterPro"/>
</dbReference>
<accession>A0A4S8KLT3</accession>
<protein>
    <submittedName>
        <fullName evidence="1">Uncharacterized protein</fullName>
    </submittedName>
</protein>
<gene>
    <name evidence="1" type="ORF">K435DRAFT_899285</name>
</gene>
<proteinExistence type="predicted"/>
<evidence type="ECO:0000313" key="1">
    <source>
        <dbReference type="EMBL" id="THU76544.1"/>
    </source>
</evidence>
<dbReference type="InterPro" id="IPR007150">
    <property type="entry name" value="HUS1/Mec3"/>
</dbReference>
<sequence>MRVLPEALISALRSAAPNVTGSGSTGGNVGSIETDEVIMKLAKKNDQAVLSFDKAFSGSGRRGRLTQDVKVDVEKIETLKLNEPMRPEPDIRDIVSPPLVKLRTIVDRMKGMADFLTFRA</sequence>
<dbReference type="AlphaFoldDB" id="A0A4S8KLT3"/>
<dbReference type="GO" id="GO:0030896">
    <property type="term" value="C:checkpoint clamp complex"/>
    <property type="evidence" value="ECO:0007669"/>
    <property type="project" value="InterPro"/>
</dbReference>
<reference evidence="1 2" key="1">
    <citation type="journal article" date="2019" name="Nat. Ecol. Evol.">
        <title>Megaphylogeny resolves global patterns of mushroom evolution.</title>
        <authorList>
            <person name="Varga T."/>
            <person name="Krizsan K."/>
            <person name="Foldi C."/>
            <person name="Dima B."/>
            <person name="Sanchez-Garcia M."/>
            <person name="Sanchez-Ramirez S."/>
            <person name="Szollosi G.J."/>
            <person name="Szarkandi J.G."/>
            <person name="Papp V."/>
            <person name="Albert L."/>
            <person name="Andreopoulos W."/>
            <person name="Angelini C."/>
            <person name="Antonin V."/>
            <person name="Barry K.W."/>
            <person name="Bougher N.L."/>
            <person name="Buchanan P."/>
            <person name="Buyck B."/>
            <person name="Bense V."/>
            <person name="Catcheside P."/>
            <person name="Chovatia M."/>
            <person name="Cooper J."/>
            <person name="Damon W."/>
            <person name="Desjardin D."/>
            <person name="Finy P."/>
            <person name="Geml J."/>
            <person name="Haridas S."/>
            <person name="Hughes K."/>
            <person name="Justo A."/>
            <person name="Karasinski D."/>
            <person name="Kautmanova I."/>
            <person name="Kiss B."/>
            <person name="Kocsube S."/>
            <person name="Kotiranta H."/>
            <person name="LaButti K.M."/>
            <person name="Lechner B.E."/>
            <person name="Liimatainen K."/>
            <person name="Lipzen A."/>
            <person name="Lukacs Z."/>
            <person name="Mihaltcheva S."/>
            <person name="Morgado L.N."/>
            <person name="Niskanen T."/>
            <person name="Noordeloos M.E."/>
            <person name="Ohm R.A."/>
            <person name="Ortiz-Santana B."/>
            <person name="Ovrebo C."/>
            <person name="Racz N."/>
            <person name="Riley R."/>
            <person name="Savchenko A."/>
            <person name="Shiryaev A."/>
            <person name="Soop K."/>
            <person name="Spirin V."/>
            <person name="Szebenyi C."/>
            <person name="Tomsovsky M."/>
            <person name="Tulloss R.E."/>
            <person name="Uehling J."/>
            <person name="Grigoriev I.V."/>
            <person name="Vagvolgyi C."/>
            <person name="Papp T."/>
            <person name="Martin F.M."/>
            <person name="Miettinen O."/>
            <person name="Hibbett D.S."/>
            <person name="Nagy L.G."/>
        </authorList>
    </citation>
    <scope>NUCLEOTIDE SEQUENCE [LARGE SCALE GENOMIC DNA]</scope>
    <source>
        <strain evidence="1 2">CBS 962.96</strain>
    </source>
</reference>
<evidence type="ECO:0000313" key="2">
    <source>
        <dbReference type="Proteomes" id="UP000297245"/>
    </source>
</evidence>
<dbReference type="Pfam" id="PF04005">
    <property type="entry name" value="Hus1"/>
    <property type="match status" value="1"/>
</dbReference>